<gene>
    <name evidence="2" type="ORF">H9626_12480</name>
</gene>
<reference evidence="2 3" key="1">
    <citation type="submission" date="2020-08" db="EMBL/GenBank/DDBJ databases">
        <title>A Genomic Blueprint of the Chicken Gut Microbiome.</title>
        <authorList>
            <person name="Gilroy R."/>
            <person name="Ravi A."/>
            <person name="Getino M."/>
            <person name="Pursley I."/>
            <person name="Horton D.L."/>
            <person name="Alikhan N.-F."/>
            <person name="Baker D."/>
            <person name="Gharbi K."/>
            <person name="Hall N."/>
            <person name="Watson M."/>
            <person name="Adriaenssens E.M."/>
            <person name="Foster-Nyarko E."/>
            <person name="Jarju S."/>
            <person name="Secka A."/>
            <person name="Antonio M."/>
            <person name="Oren A."/>
            <person name="Chaudhuri R."/>
            <person name="La Ragione R.M."/>
            <person name="Hildebrand F."/>
            <person name="Pallen M.J."/>
        </authorList>
    </citation>
    <scope>NUCLEOTIDE SEQUENCE [LARGE SCALE GENOMIC DNA]</scope>
    <source>
        <strain evidence="2 3">Sa1YUN3</strain>
    </source>
</reference>
<feature type="transmembrane region" description="Helical" evidence="1">
    <location>
        <begin position="103"/>
        <end position="125"/>
    </location>
</feature>
<dbReference type="RefSeq" id="WP_178257079.1">
    <property type="nucleotide sequence ID" value="NZ_JACSPQ010000019.1"/>
</dbReference>
<feature type="transmembrane region" description="Helical" evidence="1">
    <location>
        <begin position="52"/>
        <end position="69"/>
    </location>
</feature>
<evidence type="ECO:0000313" key="2">
    <source>
        <dbReference type="EMBL" id="MBD8003018.1"/>
    </source>
</evidence>
<keyword evidence="1" id="KW-0812">Transmembrane</keyword>
<sequence>MNDVCRAGFKLIEELQAQQQERLDSALVRHMQEVQLSGMEGELLPYRLNNDWTVTCLMFLCFFFLYYSINRRQKYLHQRIKTFFSNKKRSNLFDDVATESTPLFVLILTGVTCVLSGVCLFDYFLDDIPLLTEYVSPHLLLGFYILSSVLLVLYKWGTYTFTNRIFFDKERTTAWTEAYFDVIIVTGFLLFPTVLLIVFFNLSGSPSRLLILITLLLIKILLFYKCIRNFFNHFHGILHLILYFCTLEMVPDLLLWKGIVYMNKVLILKF</sequence>
<protein>
    <submittedName>
        <fullName evidence="2">DUF4271 domain-containing protein</fullName>
    </submittedName>
</protein>
<evidence type="ECO:0000256" key="1">
    <source>
        <dbReference type="SAM" id="Phobius"/>
    </source>
</evidence>
<feature type="transmembrane region" description="Helical" evidence="1">
    <location>
        <begin position="236"/>
        <end position="256"/>
    </location>
</feature>
<keyword evidence="1" id="KW-1133">Transmembrane helix</keyword>
<dbReference type="InterPro" id="IPR025367">
    <property type="entry name" value="DUF4271"/>
</dbReference>
<name>A0ABR8VE47_9BACT</name>
<feature type="transmembrane region" description="Helical" evidence="1">
    <location>
        <begin position="137"/>
        <end position="157"/>
    </location>
</feature>
<dbReference type="Pfam" id="PF14093">
    <property type="entry name" value="DUF4271"/>
    <property type="match status" value="1"/>
</dbReference>
<evidence type="ECO:0000313" key="3">
    <source>
        <dbReference type="Proteomes" id="UP000616346"/>
    </source>
</evidence>
<comment type="caution">
    <text evidence="2">The sequence shown here is derived from an EMBL/GenBank/DDBJ whole genome shotgun (WGS) entry which is preliminary data.</text>
</comment>
<feature type="transmembrane region" description="Helical" evidence="1">
    <location>
        <begin position="206"/>
        <end position="224"/>
    </location>
</feature>
<dbReference type="EMBL" id="JACSPQ010000019">
    <property type="protein sequence ID" value="MBD8003018.1"/>
    <property type="molecule type" value="Genomic_DNA"/>
</dbReference>
<feature type="transmembrane region" description="Helical" evidence="1">
    <location>
        <begin position="178"/>
        <end position="200"/>
    </location>
</feature>
<dbReference type="Proteomes" id="UP000616346">
    <property type="component" value="Unassembled WGS sequence"/>
</dbReference>
<organism evidence="2 3">
    <name type="scientific">Phocaeicola faecium</name>
    <dbReference type="NCBI Taxonomy" id="2762213"/>
    <lineage>
        <taxon>Bacteria</taxon>
        <taxon>Pseudomonadati</taxon>
        <taxon>Bacteroidota</taxon>
        <taxon>Bacteroidia</taxon>
        <taxon>Bacteroidales</taxon>
        <taxon>Bacteroidaceae</taxon>
        <taxon>Phocaeicola</taxon>
    </lineage>
</organism>
<proteinExistence type="predicted"/>
<accession>A0ABR8VE47</accession>
<keyword evidence="3" id="KW-1185">Reference proteome</keyword>
<keyword evidence="1" id="KW-0472">Membrane</keyword>